<proteinExistence type="predicted"/>
<dbReference type="PANTHER" id="PTHR48258">
    <property type="entry name" value="DUF4218 DOMAIN-CONTAINING PROTEIN-RELATED"/>
    <property type="match status" value="1"/>
</dbReference>
<keyword evidence="3" id="KW-1185">Reference proteome</keyword>
<name>A0ABU6T278_9FABA</name>
<sequence>MVQLRRFGAYNDNVYKFRTTAKEEEMKTQNSGVYVTSDTKSYASKRDSLVEIGDDEPYILALEARFVYYVEDVVEKEWSVVVHVKPRDLFGMREDYGQIAVVFSPNSWLEMSSGGDIGDLQLTRNDELEDPSNNARDTVQYDDTTKK</sequence>
<evidence type="ECO:0008006" key="4">
    <source>
        <dbReference type="Google" id="ProtNLM"/>
    </source>
</evidence>
<gene>
    <name evidence="2" type="ORF">PIB30_000330</name>
</gene>
<accession>A0ABU6T278</accession>
<dbReference type="EMBL" id="JASCZI010090622">
    <property type="protein sequence ID" value="MED6142770.1"/>
    <property type="molecule type" value="Genomic_DNA"/>
</dbReference>
<dbReference type="Proteomes" id="UP001341840">
    <property type="component" value="Unassembled WGS sequence"/>
</dbReference>
<comment type="caution">
    <text evidence="2">The sequence shown here is derived from an EMBL/GenBank/DDBJ whole genome shotgun (WGS) entry which is preliminary data.</text>
</comment>
<evidence type="ECO:0000256" key="1">
    <source>
        <dbReference type="SAM" id="MobiDB-lite"/>
    </source>
</evidence>
<protein>
    <recommendedName>
        <fullName evidence="4">DUF4216 domain-containing protein</fullName>
    </recommendedName>
</protein>
<organism evidence="2 3">
    <name type="scientific">Stylosanthes scabra</name>
    <dbReference type="NCBI Taxonomy" id="79078"/>
    <lineage>
        <taxon>Eukaryota</taxon>
        <taxon>Viridiplantae</taxon>
        <taxon>Streptophyta</taxon>
        <taxon>Embryophyta</taxon>
        <taxon>Tracheophyta</taxon>
        <taxon>Spermatophyta</taxon>
        <taxon>Magnoliopsida</taxon>
        <taxon>eudicotyledons</taxon>
        <taxon>Gunneridae</taxon>
        <taxon>Pentapetalae</taxon>
        <taxon>rosids</taxon>
        <taxon>fabids</taxon>
        <taxon>Fabales</taxon>
        <taxon>Fabaceae</taxon>
        <taxon>Papilionoideae</taxon>
        <taxon>50 kb inversion clade</taxon>
        <taxon>dalbergioids sensu lato</taxon>
        <taxon>Dalbergieae</taxon>
        <taxon>Pterocarpus clade</taxon>
        <taxon>Stylosanthes</taxon>
    </lineage>
</organism>
<dbReference type="PANTHER" id="PTHR48258:SF12">
    <property type="entry name" value="TRANSPOSON PROTEIN, CACTA, EN_SPM SUB-CLASS"/>
    <property type="match status" value="1"/>
</dbReference>
<evidence type="ECO:0000313" key="2">
    <source>
        <dbReference type="EMBL" id="MED6142770.1"/>
    </source>
</evidence>
<feature type="region of interest" description="Disordered" evidence="1">
    <location>
        <begin position="120"/>
        <end position="147"/>
    </location>
</feature>
<reference evidence="2 3" key="1">
    <citation type="journal article" date="2023" name="Plants (Basel)">
        <title>Bridging the Gap: Combining Genomics and Transcriptomics Approaches to Understand Stylosanthes scabra, an Orphan Legume from the Brazilian Caatinga.</title>
        <authorList>
            <person name="Ferreira-Neto J.R.C."/>
            <person name="da Silva M.D."/>
            <person name="Binneck E."/>
            <person name="de Melo N.F."/>
            <person name="da Silva R.H."/>
            <person name="de Melo A.L.T.M."/>
            <person name="Pandolfi V."/>
            <person name="Bustamante F.O."/>
            <person name="Brasileiro-Vidal A.C."/>
            <person name="Benko-Iseppon A.M."/>
        </authorList>
    </citation>
    <scope>NUCLEOTIDE SEQUENCE [LARGE SCALE GENOMIC DNA]</scope>
    <source>
        <tissue evidence="2">Leaves</tissue>
    </source>
</reference>
<evidence type="ECO:0000313" key="3">
    <source>
        <dbReference type="Proteomes" id="UP001341840"/>
    </source>
</evidence>